<dbReference type="AlphaFoldDB" id="A0A1V4AR96"/>
<dbReference type="Proteomes" id="UP000189681">
    <property type="component" value="Unassembled WGS sequence"/>
</dbReference>
<sequence length="179" mass="20093">MWDFIGDVSNIIQIVSIFPWLVTAYLFWNRAKKYRELMKKQEGTTSQKPKALAIGLVGTGDISNQVKQFLNNQSLQMEIEPFYIEPGTGITKDNIQKLLREILGIKTKLTSEGVTEIHLFLAAPVAFGAAIGALLDNWVPVKVYQAVKTGGYEFWTILHKGYIPGVDSSLFKEVMDPEL</sequence>
<keyword evidence="1" id="KW-0812">Transmembrane</keyword>
<evidence type="ECO:0000313" key="4">
    <source>
        <dbReference type="Proteomes" id="UP000189681"/>
    </source>
</evidence>
<dbReference type="NCBIfam" id="NF033611">
    <property type="entry name" value="SAVED"/>
    <property type="match status" value="1"/>
</dbReference>
<comment type="caution">
    <text evidence="3">The sequence shown here is derived from an EMBL/GenBank/DDBJ whole genome shotgun (WGS) entry which is preliminary data.</text>
</comment>
<accession>A0A1V4AR96</accession>
<evidence type="ECO:0000256" key="1">
    <source>
        <dbReference type="SAM" id="Phobius"/>
    </source>
</evidence>
<keyword evidence="1" id="KW-0472">Membrane</keyword>
<protein>
    <recommendedName>
        <fullName evidence="2">SMODS-associated and fused to various effectors domain-containing protein</fullName>
    </recommendedName>
</protein>
<organism evidence="3 4">
    <name type="scientific">Candidatus Brocadia carolinensis</name>
    <dbReference type="NCBI Taxonomy" id="1004156"/>
    <lineage>
        <taxon>Bacteria</taxon>
        <taxon>Pseudomonadati</taxon>
        <taxon>Planctomycetota</taxon>
        <taxon>Candidatus Brocadiia</taxon>
        <taxon>Candidatus Brocadiales</taxon>
        <taxon>Candidatus Brocadiaceae</taxon>
        <taxon>Candidatus Brocadia</taxon>
    </lineage>
</organism>
<feature type="domain" description="SMODS-associated and fused to various effectors" evidence="2">
    <location>
        <begin position="31"/>
        <end position="153"/>
    </location>
</feature>
<dbReference type="STRING" id="1004156.AYP45_13420"/>
<reference evidence="3 4" key="1">
    <citation type="journal article" date="2017" name="Water Res.">
        <title>Discovery and metagenomic analysis of an anammox bacterial enrichment related to Candidatus "Brocadia caroliniensis" in a full-scale glycerol-fed nitritation-denitritation separate centrate treatment process.</title>
        <authorList>
            <person name="Park H."/>
            <person name="Brotto A.C."/>
            <person name="van Loosdrecht M.C."/>
            <person name="Chandran K."/>
        </authorList>
    </citation>
    <scope>NUCLEOTIDE SEQUENCE [LARGE SCALE GENOMIC DNA]</scope>
    <source>
        <strain evidence="3">26THWARD</strain>
    </source>
</reference>
<dbReference type="EMBL" id="AYTS01000126">
    <property type="protein sequence ID" value="OOP55647.1"/>
    <property type="molecule type" value="Genomic_DNA"/>
</dbReference>
<name>A0A1V4AR96_9BACT</name>
<keyword evidence="1" id="KW-1133">Transmembrane helix</keyword>
<evidence type="ECO:0000259" key="2">
    <source>
        <dbReference type="Pfam" id="PF18145"/>
    </source>
</evidence>
<feature type="transmembrane region" description="Helical" evidence="1">
    <location>
        <begin position="12"/>
        <end position="28"/>
    </location>
</feature>
<gene>
    <name evidence="3" type="ORF">AYP45_13420</name>
</gene>
<dbReference type="Pfam" id="PF18145">
    <property type="entry name" value="SAVED"/>
    <property type="match status" value="1"/>
</dbReference>
<proteinExistence type="predicted"/>
<dbReference type="InterPro" id="IPR040836">
    <property type="entry name" value="SAVED"/>
</dbReference>
<evidence type="ECO:0000313" key="3">
    <source>
        <dbReference type="EMBL" id="OOP55647.1"/>
    </source>
</evidence>